<sequence>MKKNLIIAAILFLSIGIAVLTRVYKLGEAPAGLYIDEAGQGYSAYSILKTGKDEFGEAFPIVFRSFTDFKTPVYIYLLVPLIPIFGLSAFTVRFPSFFFSILTIPLLYFLLKRISPKPIAVGISLLASFLLALSPWHILFGRTNFECNVALFFFLAGVYFFYRGLDKPKNLILSVILFSIAIPSYHSQRIITPLFSLLLFLRHRKKLLLSSHLKYLIAGLILGFIILLPTISVSLTPGFLARASGLNIFSWHRQAPWGYIPNLSQIVDLIVNNPIVLSTKEFLSLYFSYLSPRSMFALGDYGPRSSFPELSTFFLWQLPFYIAGLYALVKRKFDELSFFTIALLIISPIPAAITRDPYSTIRALPLVIPQIIIVSLGIHAFWQFLQKRVYKILALAGFFLIIFYSLGKLYSSVIILNEYYRASEWDYGWREFAQTISRLNPTLPVVVDTARDEPYISLLFFLKFDPATYQKDNVEVKLSEYYTDMNRLGVRKIGHIVTRPIDWKPDLKIKQYLVGDSLAISTQQIEVHGLTLVKEVYYPDGSPAFRIVQTNP</sequence>
<evidence type="ECO:0000313" key="11">
    <source>
        <dbReference type="Proteomes" id="UP000178313"/>
    </source>
</evidence>
<feature type="transmembrane region" description="Helical" evidence="8">
    <location>
        <begin position="147"/>
        <end position="165"/>
    </location>
</feature>
<feature type="domain" description="Glycosyltransferase RgtA/B/C/D-like" evidence="9">
    <location>
        <begin position="70"/>
        <end position="230"/>
    </location>
</feature>
<comment type="caution">
    <text evidence="10">The sequence shown here is derived from an EMBL/GenBank/DDBJ whole genome shotgun (WGS) entry which is preliminary data.</text>
</comment>
<feature type="transmembrane region" description="Helical" evidence="8">
    <location>
        <begin position="336"/>
        <end position="353"/>
    </location>
</feature>
<gene>
    <name evidence="10" type="ORF">A3E46_02750</name>
</gene>
<dbReference type="PANTHER" id="PTHR33908:SF11">
    <property type="entry name" value="MEMBRANE PROTEIN"/>
    <property type="match status" value="1"/>
</dbReference>
<evidence type="ECO:0000313" key="10">
    <source>
        <dbReference type="EMBL" id="OGM56806.1"/>
    </source>
</evidence>
<protein>
    <recommendedName>
        <fullName evidence="9">Glycosyltransferase RgtA/B/C/D-like domain-containing protein</fullName>
    </recommendedName>
</protein>
<keyword evidence="7 8" id="KW-0472">Membrane</keyword>
<evidence type="ECO:0000256" key="5">
    <source>
        <dbReference type="ARBA" id="ARBA00022692"/>
    </source>
</evidence>
<dbReference type="Proteomes" id="UP000178313">
    <property type="component" value="Unassembled WGS sequence"/>
</dbReference>
<feature type="transmembrane region" description="Helical" evidence="8">
    <location>
        <begin position="120"/>
        <end position="140"/>
    </location>
</feature>
<proteinExistence type="predicted"/>
<feature type="transmembrane region" description="Helical" evidence="8">
    <location>
        <begin position="213"/>
        <end position="235"/>
    </location>
</feature>
<dbReference type="Pfam" id="PF13231">
    <property type="entry name" value="PMT_2"/>
    <property type="match status" value="1"/>
</dbReference>
<comment type="subcellular location">
    <subcellularLocation>
        <location evidence="1">Cell membrane</location>
        <topology evidence="1">Multi-pass membrane protein</topology>
    </subcellularLocation>
</comment>
<dbReference type="GO" id="GO:0016763">
    <property type="term" value="F:pentosyltransferase activity"/>
    <property type="evidence" value="ECO:0007669"/>
    <property type="project" value="TreeGrafter"/>
</dbReference>
<evidence type="ECO:0000256" key="7">
    <source>
        <dbReference type="ARBA" id="ARBA00023136"/>
    </source>
</evidence>
<dbReference type="InterPro" id="IPR050297">
    <property type="entry name" value="LipidA_mod_glycosyltrf_83"/>
</dbReference>
<dbReference type="PANTHER" id="PTHR33908">
    <property type="entry name" value="MANNOSYLTRANSFERASE YKCB-RELATED"/>
    <property type="match status" value="1"/>
</dbReference>
<evidence type="ECO:0000259" key="9">
    <source>
        <dbReference type="Pfam" id="PF13231"/>
    </source>
</evidence>
<feature type="transmembrane region" description="Helical" evidence="8">
    <location>
        <begin position="359"/>
        <end position="382"/>
    </location>
</feature>
<name>A0A1F8AYJ5_9BACT</name>
<keyword evidence="5 8" id="KW-0812">Transmembrane</keyword>
<keyword evidence="6 8" id="KW-1133">Transmembrane helix</keyword>
<keyword evidence="3" id="KW-0328">Glycosyltransferase</keyword>
<accession>A0A1F8AYJ5</accession>
<organism evidence="10 11">
    <name type="scientific">Candidatus Woesebacteria bacterium RIFCSPHIGHO2_12_FULL_46_16</name>
    <dbReference type="NCBI Taxonomy" id="1802513"/>
    <lineage>
        <taxon>Bacteria</taxon>
        <taxon>Candidatus Woeseibacteriota</taxon>
    </lineage>
</organism>
<dbReference type="AlphaFoldDB" id="A0A1F8AYJ5"/>
<dbReference type="InterPro" id="IPR038731">
    <property type="entry name" value="RgtA/B/C-like"/>
</dbReference>
<dbReference type="GO" id="GO:0009103">
    <property type="term" value="P:lipopolysaccharide biosynthetic process"/>
    <property type="evidence" value="ECO:0007669"/>
    <property type="project" value="UniProtKB-ARBA"/>
</dbReference>
<evidence type="ECO:0000256" key="3">
    <source>
        <dbReference type="ARBA" id="ARBA00022676"/>
    </source>
</evidence>
<evidence type="ECO:0000256" key="6">
    <source>
        <dbReference type="ARBA" id="ARBA00022989"/>
    </source>
</evidence>
<feature type="transmembrane region" description="Helical" evidence="8">
    <location>
        <begin position="310"/>
        <end position="329"/>
    </location>
</feature>
<reference evidence="10 11" key="1">
    <citation type="journal article" date="2016" name="Nat. Commun.">
        <title>Thousands of microbial genomes shed light on interconnected biogeochemical processes in an aquifer system.</title>
        <authorList>
            <person name="Anantharaman K."/>
            <person name="Brown C.T."/>
            <person name="Hug L.A."/>
            <person name="Sharon I."/>
            <person name="Castelle C.J."/>
            <person name="Probst A.J."/>
            <person name="Thomas B.C."/>
            <person name="Singh A."/>
            <person name="Wilkins M.J."/>
            <person name="Karaoz U."/>
            <person name="Brodie E.L."/>
            <person name="Williams K.H."/>
            <person name="Hubbard S.S."/>
            <person name="Banfield J.F."/>
        </authorList>
    </citation>
    <scope>NUCLEOTIDE SEQUENCE [LARGE SCALE GENOMIC DNA]</scope>
</reference>
<dbReference type="GO" id="GO:0005886">
    <property type="term" value="C:plasma membrane"/>
    <property type="evidence" value="ECO:0007669"/>
    <property type="project" value="UniProtKB-SubCell"/>
</dbReference>
<keyword evidence="4" id="KW-0808">Transferase</keyword>
<evidence type="ECO:0000256" key="1">
    <source>
        <dbReference type="ARBA" id="ARBA00004651"/>
    </source>
</evidence>
<dbReference type="EMBL" id="MGGZ01000024">
    <property type="protein sequence ID" value="OGM56806.1"/>
    <property type="molecule type" value="Genomic_DNA"/>
</dbReference>
<feature type="transmembrane region" description="Helical" evidence="8">
    <location>
        <begin position="97"/>
        <end position="114"/>
    </location>
</feature>
<feature type="transmembrane region" description="Helical" evidence="8">
    <location>
        <begin position="389"/>
        <end position="407"/>
    </location>
</feature>
<evidence type="ECO:0000256" key="2">
    <source>
        <dbReference type="ARBA" id="ARBA00022475"/>
    </source>
</evidence>
<feature type="transmembrane region" description="Helical" evidence="8">
    <location>
        <begin position="171"/>
        <end position="201"/>
    </location>
</feature>
<evidence type="ECO:0000256" key="8">
    <source>
        <dbReference type="SAM" id="Phobius"/>
    </source>
</evidence>
<keyword evidence="2" id="KW-1003">Cell membrane</keyword>
<evidence type="ECO:0000256" key="4">
    <source>
        <dbReference type="ARBA" id="ARBA00022679"/>
    </source>
</evidence>
<dbReference type="STRING" id="1802513.A3E46_02750"/>
<feature type="transmembrane region" description="Helical" evidence="8">
    <location>
        <begin position="73"/>
        <end position="90"/>
    </location>
</feature>